<comment type="caution">
    <text evidence="3">The sequence shown here is derived from an EMBL/GenBank/DDBJ whole genome shotgun (WGS) entry which is preliminary data.</text>
</comment>
<accession>A0ABX0AC83</accession>
<evidence type="ECO:0000313" key="4">
    <source>
        <dbReference type="Proteomes" id="UP001429354"/>
    </source>
</evidence>
<reference evidence="3 4" key="1">
    <citation type="submission" date="2018-07" db="EMBL/GenBank/DDBJ databases">
        <title>Whole genome Sequencing of Pseudoxanthomonas gei KCTC 32298 (T).</title>
        <authorList>
            <person name="Kumar S."/>
            <person name="Bansal K."/>
            <person name="Kaur A."/>
            <person name="Patil P."/>
            <person name="Sharma S."/>
            <person name="Patil P.B."/>
        </authorList>
    </citation>
    <scope>NUCLEOTIDE SEQUENCE [LARGE SCALE GENOMIC DNA]</scope>
    <source>
        <strain evidence="3 4">KCTC 32298</strain>
    </source>
</reference>
<dbReference type="PROSITE" id="PS51257">
    <property type="entry name" value="PROKAR_LIPOPROTEIN"/>
    <property type="match status" value="1"/>
</dbReference>
<feature type="compositionally biased region" description="Basic and acidic residues" evidence="1">
    <location>
        <begin position="78"/>
        <end position="91"/>
    </location>
</feature>
<feature type="region of interest" description="Disordered" evidence="1">
    <location>
        <begin position="68"/>
        <end position="91"/>
    </location>
</feature>
<evidence type="ECO:0000313" key="3">
    <source>
        <dbReference type="EMBL" id="NDK39081.1"/>
    </source>
</evidence>
<dbReference type="Proteomes" id="UP001429354">
    <property type="component" value="Unassembled WGS sequence"/>
</dbReference>
<keyword evidence="2" id="KW-0732">Signal</keyword>
<dbReference type="RefSeq" id="WP_162349649.1">
    <property type="nucleotide sequence ID" value="NZ_QOVG01000005.1"/>
</dbReference>
<proteinExistence type="predicted"/>
<feature type="chain" id="PRO_5045656942" description="Secreted protein" evidence="2">
    <location>
        <begin position="21"/>
        <end position="91"/>
    </location>
</feature>
<dbReference type="EMBL" id="QOVG01000005">
    <property type="protein sequence ID" value="NDK39081.1"/>
    <property type="molecule type" value="Genomic_DNA"/>
</dbReference>
<sequence>MKNITTKTAFLAVSASLLFALSGCKVEQTEEGKLPNVEVKADGGNLPKYDVETPEVSVGTKTVEVEVPTATVEMPNDPDNKVTDETDSSKK</sequence>
<keyword evidence="4" id="KW-1185">Reference proteome</keyword>
<feature type="signal peptide" evidence="2">
    <location>
        <begin position="1"/>
        <end position="20"/>
    </location>
</feature>
<name>A0ABX0AC83_9GAMM</name>
<evidence type="ECO:0000256" key="1">
    <source>
        <dbReference type="SAM" id="MobiDB-lite"/>
    </source>
</evidence>
<protein>
    <recommendedName>
        <fullName evidence="5">Secreted protein</fullName>
    </recommendedName>
</protein>
<gene>
    <name evidence="3" type="ORF">DT603_09535</name>
</gene>
<evidence type="ECO:0000256" key="2">
    <source>
        <dbReference type="SAM" id="SignalP"/>
    </source>
</evidence>
<organism evidence="3 4">
    <name type="scientific">Pseudoxanthomonas gei</name>
    <dbReference type="NCBI Taxonomy" id="1383030"/>
    <lineage>
        <taxon>Bacteria</taxon>
        <taxon>Pseudomonadati</taxon>
        <taxon>Pseudomonadota</taxon>
        <taxon>Gammaproteobacteria</taxon>
        <taxon>Lysobacterales</taxon>
        <taxon>Lysobacteraceae</taxon>
        <taxon>Pseudoxanthomonas</taxon>
    </lineage>
</organism>
<evidence type="ECO:0008006" key="5">
    <source>
        <dbReference type="Google" id="ProtNLM"/>
    </source>
</evidence>